<evidence type="ECO:0000256" key="2">
    <source>
        <dbReference type="ARBA" id="ARBA00024195"/>
    </source>
</evidence>
<name>A0A7R8XEK6_9CRUS</name>
<feature type="signal peptide" evidence="5">
    <location>
        <begin position="1"/>
        <end position="20"/>
    </location>
</feature>
<keyword evidence="3" id="KW-0720">Serine protease</keyword>
<dbReference type="CDD" id="cd00190">
    <property type="entry name" value="Tryp_SPc"/>
    <property type="match status" value="1"/>
</dbReference>
<dbReference type="PROSITE" id="PS00134">
    <property type="entry name" value="TRYPSIN_HIS"/>
    <property type="match status" value="1"/>
</dbReference>
<keyword evidence="3" id="KW-0378">Hydrolase</keyword>
<evidence type="ECO:0000256" key="3">
    <source>
        <dbReference type="RuleBase" id="RU363034"/>
    </source>
</evidence>
<dbReference type="GO" id="GO:0004252">
    <property type="term" value="F:serine-type endopeptidase activity"/>
    <property type="evidence" value="ECO:0007669"/>
    <property type="project" value="InterPro"/>
</dbReference>
<proteinExistence type="inferred from homology"/>
<accession>A0A7R8XEK6</accession>
<evidence type="ECO:0000259" key="6">
    <source>
        <dbReference type="PROSITE" id="PS50240"/>
    </source>
</evidence>
<evidence type="ECO:0000256" key="4">
    <source>
        <dbReference type="SAM" id="MobiDB-lite"/>
    </source>
</evidence>
<dbReference type="InterPro" id="IPR018114">
    <property type="entry name" value="TRYPSIN_HIS"/>
</dbReference>
<sequence>MNGYFNFIVLLLALPRESHQGWINNMPTTGRTTTGTTATTSTTTTTTTTVPPSPCSRYTSTPPLFLANQCGRWNLPSASTTSSWFTRFLEIFLLPLRGPEPENREADPLIIGGAPATIAEAPWMAYVSITKPSGSFYCTGSIIDQLHVLTAAHCVMDGGNLLLPSSGPTGCDLSIVMSACTERYGLADITKGHDIAVIKLNQALTFSRSVQPICVPRSDSLSDAGACPAKIFGWGRTTETPAVRPQIVQKLDVTVLSKNACSSEFDNGIVCVNGVISGSGTCFGDSGGPLVVYVGSVAYVMGVDSYIYGSCGQNPPRYAWVTAYVDFISSEVMTG</sequence>
<dbReference type="PROSITE" id="PS50240">
    <property type="entry name" value="TRYPSIN_DOM"/>
    <property type="match status" value="1"/>
</dbReference>
<keyword evidence="3" id="KW-0645">Protease</keyword>
<protein>
    <recommendedName>
        <fullName evidence="6">Peptidase S1 domain-containing protein</fullName>
    </recommendedName>
</protein>
<dbReference type="InterPro" id="IPR051487">
    <property type="entry name" value="Ser/Thr_Proteases_Immune/Dev"/>
</dbReference>
<dbReference type="AlphaFoldDB" id="A0A7R8XEK6"/>
<organism evidence="7">
    <name type="scientific">Darwinula stevensoni</name>
    <dbReference type="NCBI Taxonomy" id="69355"/>
    <lineage>
        <taxon>Eukaryota</taxon>
        <taxon>Metazoa</taxon>
        <taxon>Ecdysozoa</taxon>
        <taxon>Arthropoda</taxon>
        <taxon>Crustacea</taxon>
        <taxon>Oligostraca</taxon>
        <taxon>Ostracoda</taxon>
        <taxon>Podocopa</taxon>
        <taxon>Podocopida</taxon>
        <taxon>Darwinulocopina</taxon>
        <taxon>Darwinuloidea</taxon>
        <taxon>Darwinulidae</taxon>
        <taxon>Darwinula</taxon>
    </lineage>
</organism>
<dbReference type="InterPro" id="IPR043504">
    <property type="entry name" value="Peptidase_S1_PA_chymotrypsin"/>
</dbReference>
<dbReference type="SMART" id="SM00020">
    <property type="entry name" value="Tryp_SPc"/>
    <property type="match status" value="1"/>
</dbReference>
<reference evidence="7" key="1">
    <citation type="submission" date="2020-11" db="EMBL/GenBank/DDBJ databases">
        <authorList>
            <person name="Tran Van P."/>
        </authorList>
    </citation>
    <scope>NUCLEOTIDE SEQUENCE</scope>
</reference>
<dbReference type="InterPro" id="IPR001254">
    <property type="entry name" value="Trypsin_dom"/>
</dbReference>
<comment type="similarity">
    <text evidence="2">Belongs to the peptidase S1 family. CLIP subfamily.</text>
</comment>
<dbReference type="PRINTS" id="PR00722">
    <property type="entry name" value="CHYMOTRYPSIN"/>
</dbReference>
<dbReference type="OrthoDB" id="60866at2759"/>
<evidence type="ECO:0000313" key="7">
    <source>
        <dbReference type="EMBL" id="CAD7248290.1"/>
    </source>
</evidence>
<feature type="chain" id="PRO_5036209173" description="Peptidase S1 domain-containing protein" evidence="5">
    <location>
        <begin position="21"/>
        <end position="335"/>
    </location>
</feature>
<keyword evidence="5" id="KW-0732">Signal</keyword>
<dbReference type="SUPFAM" id="SSF50494">
    <property type="entry name" value="Trypsin-like serine proteases"/>
    <property type="match status" value="1"/>
</dbReference>
<dbReference type="PROSITE" id="PS00135">
    <property type="entry name" value="TRYPSIN_SER"/>
    <property type="match status" value="1"/>
</dbReference>
<dbReference type="Proteomes" id="UP000677054">
    <property type="component" value="Unassembled WGS sequence"/>
</dbReference>
<dbReference type="InterPro" id="IPR009003">
    <property type="entry name" value="Peptidase_S1_PA"/>
</dbReference>
<dbReference type="InterPro" id="IPR033116">
    <property type="entry name" value="TRYPSIN_SER"/>
</dbReference>
<dbReference type="GO" id="GO:0006508">
    <property type="term" value="P:proteolysis"/>
    <property type="evidence" value="ECO:0007669"/>
    <property type="project" value="UniProtKB-KW"/>
</dbReference>
<dbReference type="PANTHER" id="PTHR24256">
    <property type="entry name" value="TRYPTASE-RELATED"/>
    <property type="match status" value="1"/>
</dbReference>
<evidence type="ECO:0000313" key="8">
    <source>
        <dbReference type="Proteomes" id="UP000677054"/>
    </source>
</evidence>
<keyword evidence="8" id="KW-1185">Reference proteome</keyword>
<dbReference type="InterPro" id="IPR001314">
    <property type="entry name" value="Peptidase_S1A"/>
</dbReference>
<evidence type="ECO:0000256" key="5">
    <source>
        <dbReference type="SAM" id="SignalP"/>
    </source>
</evidence>
<dbReference type="EMBL" id="LR901296">
    <property type="protein sequence ID" value="CAD7248290.1"/>
    <property type="molecule type" value="Genomic_DNA"/>
</dbReference>
<keyword evidence="1" id="KW-1015">Disulfide bond</keyword>
<feature type="domain" description="Peptidase S1" evidence="6">
    <location>
        <begin position="110"/>
        <end position="333"/>
    </location>
</feature>
<evidence type="ECO:0000256" key="1">
    <source>
        <dbReference type="ARBA" id="ARBA00023157"/>
    </source>
</evidence>
<gene>
    <name evidence="7" type="ORF">DSTB1V02_LOCUS8109</name>
</gene>
<feature type="region of interest" description="Disordered" evidence="4">
    <location>
        <begin position="25"/>
        <end position="55"/>
    </location>
</feature>
<feature type="compositionally biased region" description="Low complexity" evidence="4">
    <location>
        <begin position="28"/>
        <end position="49"/>
    </location>
</feature>
<dbReference type="Pfam" id="PF00089">
    <property type="entry name" value="Trypsin"/>
    <property type="match status" value="1"/>
</dbReference>
<dbReference type="EMBL" id="CAJPEV010001779">
    <property type="protein sequence ID" value="CAG0894314.1"/>
    <property type="molecule type" value="Genomic_DNA"/>
</dbReference>
<dbReference type="Gene3D" id="2.40.10.10">
    <property type="entry name" value="Trypsin-like serine proteases"/>
    <property type="match status" value="1"/>
</dbReference>